<keyword evidence="3" id="KW-1185">Reference proteome</keyword>
<reference evidence="2 3" key="1">
    <citation type="submission" date="2016-03" db="EMBL/GenBank/DDBJ databases">
        <title>Deep-sea bacteria in the southern Pacific.</title>
        <authorList>
            <person name="Tang K."/>
        </authorList>
    </citation>
    <scope>NUCLEOTIDE SEQUENCE [LARGE SCALE GENOMIC DNA]</scope>
    <source>
        <strain evidence="2 3">JLT2016</strain>
    </source>
</reference>
<feature type="region of interest" description="Disordered" evidence="1">
    <location>
        <begin position="19"/>
        <end position="54"/>
    </location>
</feature>
<protein>
    <submittedName>
        <fullName evidence="2">Uncharacterized protein</fullName>
    </submittedName>
</protein>
<evidence type="ECO:0000313" key="3">
    <source>
        <dbReference type="Proteomes" id="UP000186559"/>
    </source>
</evidence>
<proteinExistence type="predicted"/>
<name>A0A1U7D245_9RHOB</name>
<gene>
    <name evidence="2" type="ORF">Ga0080559_TMP1359</name>
</gene>
<dbReference type="KEGG" id="tpro:Ga0080559_TMP1359"/>
<dbReference type="AlphaFoldDB" id="A0A1U7D245"/>
<evidence type="ECO:0000313" key="2">
    <source>
        <dbReference type="EMBL" id="APX22155.1"/>
    </source>
</evidence>
<sequence>MHLPASSFVVLSLPGSVTIAPGHGKRSSRHPPFLWPWQSASPARAAGHEGAEQT</sequence>
<dbReference type="STRING" id="1229727.Ga0080559_TMP1359"/>
<accession>A0A1U7D245</accession>
<dbReference type="EMBL" id="CP014796">
    <property type="protein sequence ID" value="APX22155.1"/>
    <property type="molecule type" value="Genomic_DNA"/>
</dbReference>
<dbReference type="Proteomes" id="UP000186559">
    <property type="component" value="Chromosome"/>
</dbReference>
<organism evidence="2 3">
    <name type="scientific">Salipiger profundus</name>
    <dbReference type="NCBI Taxonomy" id="1229727"/>
    <lineage>
        <taxon>Bacteria</taxon>
        <taxon>Pseudomonadati</taxon>
        <taxon>Pseudomonadota</taxon>
        <taxon>Alphaproteobacteria</taxon>
        <taxon>Rhodobacterales</taxon>
        <taxon>Roseobacteraceae</taxon>
        <taxon>Salipiger</taxon>
    </lineage>
</organism>
<evidence type="ECO:0000256" key="1">
    <source>
        <dbReference type="SAM" id="MobiDB-lite"/>
    </source>
</evidence>